<gene>
    <name evidence="9" type="ORF">SAMN02910265_00832</name>
</gene>
<evidence type="ECO:0000256" key="1">
    <source>
        <dbReference type="ARBA" id="ARBA00004141"/>
    </source>
</evidence>
<keyword evidence="4 7" id="KW-0812">Transmembrane</keyword>
<reference evidence="9 10" key="1">
    <citation type="submission" date="2016-10" db="EMBL/GenBank/DDBJ databases">
        <authorList>
            <person name="de Groot N.N."/>
        </authorList>
    </citation>
    <scope>NUCLEOTIDE SEQUENCE [LARGE SCALE GENOMIC DNA]</scope>
    <source>
        <strain evidence="9 10">YAD2003</strain>
    </source>
</reference>
<sequence length="486" mass="55495">MGNKGLKEGLKHGDFIILDMICLQLCFTISYWMHISFSNPYRTDDYQYQAVILTTCQLLVIVFSNNYRGILRRGRLKEIFSIVKYISCIIVISLVYLFAVKHSITASRLQFGLTSVTFTLVDYLVRQLNKARVFNSSKYKENRRSIVLITSGSIAKKTLSALISEQEHRNYFISGVVVTDRQCSEGEKEGEVPFYSLNDDTIAKLTHGWVDEVFLLQAENMELPSKLMESLFRMGITVNYSITSISDGRWPITEMKNLGPYRVLSSSVSPASAGEMALKRLADIIGGLIGCIITMIVFIFLAPIIYIKSPGPIFFSQNRVGQNGKTFRMYKFRSMYMDAEKRKQELMAKNKIDSDMMFKMDDDPRIIGSEKKDKHGRPKGIGNFIRKYSIDELPQFYNILKGNMSLVGTRPPTIDEWEKYDLGHRIRMSIKPGLTGLWQVSGRSGITDFEEVVRLDREYIENWNLMLDIKIILKTIVVVFKGSGAS</sequence>
<dbReference type="InterPro" id="IPR017475">
    <property type="entry name" value="EPS_sugar_tfrase"/>
</dbReference>
<feature type="transmembrane region" description="Helical" evidence="7">
    <location>
        <begin position="46"/>
        <end position="67"/>
    </location>
</feature>
<comment type="similarity">
    <text evidence="2">Belongs to the bacterial sugar transferase family.</text>
</comment>
<comment type="subcellular location">
    <subcellularLocation>
        <location evidence="1">Membrane</location>
        <topology evidence="1">Multi-pass membrane protein</topology>
    </subcellularLocation>
</comment>
<dbReference type="PANTHER" id="PTHR30576">
    <property type="entry name" value="COLANIC BIOSYNTHESIS UDP-GLUCOSE LIPID CARRIER TRANSFERASE"/>
    <property type="match status" value="1"/>
</dbReference>
<dbReference type="RefSeq" id="WP_175460881.1">
    <property type="nucleotide sequence ID" value="NZ_FNWV01000002.1"/>
</dbReference>
<dbReference type="Proteomes" id="UP000183190">
    <property type="component" value="Unassembled WGS sequence"/>
</dbReference>
<keyword evidence="3 9" id="KW-0808">Transferase</keyword>
<feature type="transmembrane region" description="Helical" evidence="7">
    <location>
        <begin position="284"/>
        <end position="307"/>
    </location>
</feature>
<evidence type="ECO:0000256" key="3">
    <source>
        <dbReference type="ARBA" id="ARBA00022679"/>
    </source>
</evidence>
<accession>A0A1H6ID92</accession>
<dbReference type="NCBIfam" id="TIGR03025">
    <property type="entry name" value="EPS_sugtrans"/>
    <property type="match status" value="1"/>
</dbReference>
<name>A0A1H6ID92_RUMFL</name>
<feature type="transmembrane region" description="Helical" evidence="7">
    <location>
        <begin position="79"/>
        <end position="99"/>
    </location>
</feature>
<keyword evidence="5 7" id="KW-1133">Transmembrane helix</keyword>
<dbReference type="AlphaFoldDB" id="A0A1H6ID92"/>
<dbReference type="GO" id="GO:0016780">
    <property type="term" value="F:phosphotransferase activity, for other substituted phosphate groups"/>
    <property type="evidence" value="ECO:0007669"/>
    <property type="project" value="TreeGrafter"/>
</dbReference>
<dbReference type="InterPro" id="IPR003362">
    <property type="entry name" value="Bact_transf"/>
</dbReference>
<dbReference type="EMBL" id="FNWV01000002">
    <property type="protein sequence ID" value="SEH46673.1"/>
    <property type="molecule type" value="Genomic_DNA"/>
</dbReference>
<evidence type="ECO:0000313" key="10">
    <source>
        <dbReference type="Proteomes" id="UP000183190"/>
    </source>
</evidence>
<protein>
    <submittedName>
        <fullName evidence="9">Exopolysaccharide biosynthesis polyprenyl glycosylphosphotransferase</fullName>
    </submittedName>
</protein>
<organism evidence="9 10">
    <name type="scientific">Ruminococcus flavefaciens</name>
    <dbReference type="NCBI Taxonomy" id="1265"/>
    <lineage>
        <taxon>Bacteria</taxon>
        <taxon>Bacillati</taxon>
        <taxon>Bacillota</taxon>
        <taxon>Clostridia</taxon>
        <taxon>Eubacteriales</taxon>
        <taxon>Oscillospiraceae</taxon>
        <taxon>Ruminococcus</taxon>
    </lineage>
</organism>
<evidence type="ECO:0000256" key="2">
    <source>
        <dbReference type="ARBA" id="ARBA00006464"/>
    </source>
</evidence>
<keyword evidence="6 7" id="KW-0472">Membrane</keyword>
<evidence type="ECO:0000256" key="7">
    <source>
        <dbReference type="SAM" id="Phobius"/>
    </source>
</evidence>
<dbReference type="PANTHER" id="PTHR30576:SF10">
    <property type="entry name" value="SLL5057 PROTEIN"/>
    <property type="match status" value="1"/>
</dbReference>
<evidence type="ECO:0000256" key="6">
    <source>
        <dbReference type="ARBA" id="ARBA00023136"/>
    </source>
</evidence>
<dbReference type="Pfam" id="PF02397">
    <property type="entry name" value="Bac_transf"/>
    <property type="match status" value="1"/>
</dbReference>
<feature type="transmembrane region" description="Helical" evidence="7">
    <location>
        <begin position="12"/>
        <end position="34"/>
    </location>
</feature>
<evidence type="ECO:0000256" key="4">
    <source>
        <dbReference type="ARBA" id="ARBA00022692"/>
    </source>
</evidence>
<evidence type="ECO:0000259" key="8">
    <source>
        <dbReference type="Pfam" id="PF02397"/>
    </source>
</evidence>
<feature type="transmembrane region" description="Helical" evidence="7">
    <location>
        <begin position="105"/>
        <end position="125"/>
    </location>
</feature>
<evidence type="ECO:0000256" key="5">
    <source>
        <dbReference type="ARBA" id="ARBA00022989"/>
    </source>
</evidence>
<proteinExistence type="inferred from homology"/>
<feature type="domain" description="Bacterial sugar transferase" evidence="8">
    <location>
        <begin position="279"/>
        <end position="481"/>
    </location>
</feature>
<dbReference type="GO" id="GO:0016020">
    <property type="term" value="C:membrane"/>
    <property type="evidence" value="ECO:0007669"/>
    <property type="project" value="UniProtKB-SubCell"/>
</dbReference>
<evidence type="ECO:0000313" key="9">
    <source>
        <dbReference type="EMBL" id="SEH46673.1"/>
    </source>
</evidence>